<evidence type="ECO:0000256" key="7">
    <source>
        <dbReference type="ARBA" id="ARBA00023273"/>
    </source>
</evidence>
<keyword evidence="6" id="KW-0969">Cilium</keyword>
<dbReference type="FunFam" id="3.80.10.10:FF:000052">
    <property type="entry name" value="Leucine rich repeat containing 6"/>
    <property type="match status" value="1"/>
</dbReference>
<organism evidence="11 12">
    <name type="scientific">Mycetomoellerius zeteki</name>
    <dbReference type="NCBI Taxonomy" id="64791"/>
    <lineage>
        <taxon>Eukaryota</taxon>
        <taxon>Metazoa</taxon>
        <taxon>Ecdysozoa</taxon>
        <taxon>Arthropoda</taxon>
        <taxon>Hexapoda</taxon>
        <taxon>Insecta</taxon>
        <taxon>Pterygota</taxon>
        <taxon>Neoptera</taxon>
        <taxon>Endopterygota</taxon>
        <taxon>Hymenoptera</taxon>
        <taxon>Apocrita</taxon>
        <taxon>Aculeata</taxon>
        <taxon>Formicoidea</taxon>
        <taxon>Formicidae</taxon>
        <taxon>Myrmicinae</taxon>
        <taxon>Mycetomoellerius</taxon>
    </lineage>
</organism>
<comment type="similarity">
    <text evidence="8">Belongs to the tilB family.</text>
</comment>
<evidence type="ECO:0000313" key="12">
    <source>
        <dbReference type="Proteomes" id="UP000075809"/>
    </source>
</evidence>
<dbReference type="AlphaFoldDB" id="A0A151X2J1"/>
<evidence type="ECO:0000256" key="5">
    <source>
        <dbReference type="ARBA" id="ARBA00022737"/>
    </source>
</evidence>
<dbReference type="SMART" id="SM00365">
    <property type="entry name" value="LRR_SD22"/>
    <property type="match status" value="3"/>
</dbReference>
<dbReference type="GO" id="GO:0005929">
    <property type="term" value="C:cilium"/>
    <property type="evidence" value="ECO:0007669"/>
    <property type="project" value="UniProtKB-SubCell"/>
</dbReference>
<dbReference type="InterPro" id="IPR032675">
    <property type="entry name" value="LRR_dom_sf"/>
</dbReference>
<keyword evidence="5" id="KW-0677">Repeat</keyword>
<evidence type="ECO:0000256" key="3">
    <source>
        <dbReference type="ARBA" id="ARBA00022490"/>
    </source>
</evidence>
<protein>
    <submittedName>
        <fullName evidence="11">Leucine-rich repeat-containing protein 6</fullName>
    </submittedName>
</protein>
<dbReference type="STRING" id="64791.A0A151X2J1"/>
<name>A0A151X2J1_9HYME</name>
<gene>
    <name evidence="11" type="ORF">ALC60_06462</name>
</gene>
<sequence length="447" mass="52209">MIKITLELIRKRSEHNEGEISTLEEIALHQENIDKIQLIDRHCRNLKILLLQNNLISKIENLNMLKKLEYLNLALNNIEVIENLEGLESLKKLDLTLNFIGNLQSVKSLRCNENLEHLILMGNPCTDYEYYRQYVVATLPQLQEFDMQEVERSERIKALQIYSRARDDIIESYRHYEKTRIAQRTRCNTEHETIETINQMNITEKQAKHTQNEQSENMNTEQDNEPEDERFWKQLSYYTPEDRVAIAERFMKKQEKKNCTSNKSYHSKRVLKLFAPDGRAYNMNQAKVPFRLNDENDPDFVLLEVSVYRHLDTSHIDVDINPTYVRVTIKGKILQLTLPCEVSVDKSNVQRNMTTGNLVIAMARLTPCTTIVKKDESTIKKKSSESKTKVITVRPSVTSRRALLEIGPSTDVYNFLKITEDSAKQTQKKEKKNLEDFEDNSDVPPLE</sequence>
<dbReference type="GO" id="GO:0005737">
    <property type="term" value="C:cytoplasm"/>
    <property type="evidence" value="ECO:0007669"/>
    <property type="project" value="UniProtKB-SubCell"/>
</dbReference>
<keyword evidence="3" id="KW-0963">Cytoplasm</keyword>
<keyword evidence="4" id="KW-0433">Leucine-rich repeat</keyword>
<evidence type="ECO:0000256" key="8">
    <source>
        <dbReference type="ARBA" id="ARBA00049982"/>
    </source>
</evidence>
<evidence type="ECO:0000313" key="11">
    <source>
        <dbReference type="EMBL" id="KYQ54655.1"/>
    </source>
</evidence>
<dbReference type="Proteomes" id="UP000075809">
    <property type="component" value="Unassembled WGS sequence"/>
</dbReference>
<dbReference type="GO" id="GO:0036158">
    <property type="term" value="P:outer dynein arm assembly"/>
    <property type="evidence" value="ECO:0007669"/>
    <property type="project" value="TreeGrafter"/>
</dbReference>
<keyword evidence="7" id="KW-0966">Cell projection</keyword>
<proteinExistence type="inferred from homology"/>
<accession>A0A151X2J1</accession>
<dbReference type="KEGG" id="mzt:108723471"/>
<comment type="subcellular location">
    <subcellularLocation>
        <location evidence="1">Cell projection</location>
        <location evidence="1">Cilium</location>
    </subcellularLocation>
    <subcellularLocation>
        <location evidence="2">Cytoplasm</location>
    </subcellularLocation>
</comment>
<feature type="region of interest" description="Disordered" evidence="9">
    <location>
        <begin position="206"/>
        <end position="228"/>
    </location>
</feature>
<evidence type="ECO:0000256" key="2">
    <source>
        <dbReference type="ARBA" id="ARBA00004496"/>
    </source>
</evidence>
<dbReference type="InterPro" id="IPR001611">
    <property type="entry name" value="Leu-rich_rpt"/>
</dbReference>
<evidence type="ECO:0000259" key="10">
    <source>
        <dbReference type="Pfam" id="PF23602"/>
    </source>
</evidence>
<dbReference type="Pfam" id="PF23602">
    <property type="entry name" value="CS_DNAAF11_C"/>
    <property type="match status" value="1"/>
</dbReference>
<feature type="domain" description="Dynein axonemal assembly factor 11-like CS" evidence="10">
    <location>
        <begin position="246"/>
        <end position="364"/>
    </location>
</feature>
<dbReference type="PROSITE" id="PS51450">
    <property type="entry name" value="LRR"/>
    <property type="match status" value="3"/>
</dbReference>
<evidence type="ECO:0000256" key="1">
    <source>
        <dbReference type="ARBA" id="ARBA00004138"/>
    </source>
</evidence>
<reference evidence="11 12" key="1">
    <citation type="submission" date="2015-09" db="EMBL/GenBank/DDBJ databases">
        <title>Trachymyrmex zeteki WGS genome.</title>
        <authorList>
            <person name="Nygaard S."/>
            <person name="Hu H."/>
            <person name="Boomsma J."/>
            <person name="Zhang G."/>
        </authorList>
    </citation>
    <scope>NUCLEOTIDE SEQUENCE [LARGE SCALE GENOMIC DNA]</scope>
    <source>
        <strain evidence="11">Tzet28-1</strain>
        <tissue evidence="11">Whole body</tissue>
    </source>
</reference>
<feature type="region of interest" description="Disordered" evidence="9">
    <location>
        <begin position="425"/>
        <end position="447"/>
    </location>
</feature>
<dbReference type="InterPro" id="IPR056496">
    <property type="entry name" value="CS_DNAAF11_C"/>
</dbReference>
<evidence type="ECO:0000256" key="9">
    <source>
        <dbReference type="SAM" id="MobiDB-lite"/>
    </source>
</evidence>
<dbReference type="PANTHER" id="PTHR18849:SF0">
    <property type="entry name" value="CILIA- AND FLAGELLA-ASSOCIATED PROTEIN 410-RELATED"/>
    <property type="match status" value="1"/>
</dbReference>
<evidence type="ECO:0000256" key="4">
    <source>
        <dbReference type="ARBA" id="ARBA00022614"/>
    </source>
</evidence>
<keyword evidence="12" id="KW-1185">Reference proteome</keyword>
<evidence type="ECO:0000256" key="6">
    <source>
        <dbReference type="ARBA" id="ARBA00023069"/>
    </source>
</evidence>
<dbReference type="EMBL" id="KQ982576">
    <property type="protein sequence ID" value="KYQ54655.1"/>
    <property type="molecule type" value="Genomic_DNA"/>
</dbReference>
<dbReference type="SUPFAM" id="SSF52058">
    <property type="entry name" value="L domain-like"/>
    <property type="match status" value="1"/>
</dbReference>
<feature type="compositionally biased region" description="Polar residues" evidence="9">
    <location>
        <begin position="212"/>
        <end position="221"/>
    </location>
</feature>
<dbReference type="Pfam" id="PF14580">
    <property type="entry name" value="LRR_9"/>
    <property type="match status" value="1"/>
</dbReference>
<dbReference type="PANTHER" id="PTHR18849">
    <property type="entry name" value="LEUCINE RICH REPEAT PROTEIN"/>
    <property type="match status" value="1"/>
</dbReference>
<dbReference type="OrthoDB" id="10250990at2759"/>
<dbReference type="Gene3D" id="3.80.10.10">
    <property type="entry name" value="Ribonuclease Inhibitor"/>
    <property type="match status" value="1"/>
</dbReference>